<dbReference type="InterPro" id="IPR036866">
    <property type="entry name" value="RibonucZ/Hydroxyglut_hydro"/>
</dbReference>
<keyword evidence="2" id="KW-0479">Metal-binding</keyword>
<organism evidence="6 7">
    <name type="scientific">Streptococcus pneumoniae</name>
    <dbReference type="NCBI Taxonomy" id="1313"/>
    <lineage>
        <taxon>Bacteria</taxon>
        <taxon>Bacillati</taxon>
        <taxon>Bacillota</taxon>
        <taxon>Bacilli</taxon>
        <taxon>Lactobacillales</taxon>
        <taxon>Streptococcaceae</taxon>
        <taxon>Streptococcus</taxon>
    </lineage>
</organism>
<accession>A0AAX2LC68</accession>
<dbReference type="Pfam" id="PF00753">
    <property type="entry name" value="Lactamase_B"/>
    <property type="match status" value="2"/>
</dbReference>
<dbReference type="Gene3D" id="3.60.15.10">
    <property type="entry name" value="Ribonuclease Z/Hydroxyacylglutathione hydrolase-like"/>
    <property type="match status" value="1"/>
</dbReference>
<reference evidence="6 7" key="1">
    <citation type="submission" date="2018-06" db="EMBL/GenBank/DDBJ databases">
        <authorList>
            <consortium name="Pathogen Informatics"/>
            <person name="Doyle S."/>
        </authorList>
    </citation>
    <scope>NUCLEOTIDE SEQUENCE [LARGE SCALE GENOMIC DNA]</scope>
    <source>
        <strain evidence="6 7">NCTC13734</strain>
    </source>
</reference>
<keyword evidence="3 6" id="KW-0378">Hydrolase</keyword>
<keyword evidence="4" id="KW-0862">Zinc</keyword>
<dbReference type="SUPFAM" id="SSF56281">
    <property type="entry name" value="Metallo-hydrolase/oxidoreductase"/>
    <property type="match status" value="1"/>
</dbReference>
<protein>
    <submittedName>
        <fullName evidence="6">Metallo-beta-lactamase superfamily protein</fullName>
        <ecNumber evidence="6">3.-.-.-</ecNumber>
        <ecNumber evidence="6">3.1.2.6</ecNumber>
    </submittedName>
</protein>
<dbReference type="RefSeq" id="WP_062624046.1">
    <property type="nucleotide sequence ID" value="NZ_UHFW01000006.1"/>
</dbReference>
<dbReference type="EMBL" id="UHFW01000006">
    <property type="protein sequence ID" value="SUN91583.1"/>
    <property type="molecule type" value="Genomic_DNA"/>
</dbReference>
<dbReference type="AlphaFoldDB" id="A0AAX2LC68"/>
<comment type="caution">
    <text evidence="6">The sequence shown here is derived from an EMBL/GenBank/DDBJ whole genome shotgun (WGS) entry which is preliminary data.</text>
</comment>
<dbReference type="EC" id="3.1.2.6" evidence="6"/>
<dbReference type="InterPro" id="IPR051453">
    <property type="entry name" value="MBL_Glyoxalase_II"/>
</dbReference>
<feature type="domain" description="Metallo-beta-lactamase" evidence="5">
    <location>
        <begin position="15"/>
        <end position="179"/>
    </location>
</feature>
<evidence type="ECO:0000259" key="5">
    <source>
        <dbReference type="SMART" id="SM00849"/>
    </source>
</evidence>
<dbReference type="Proteomes" id="UP000254854">
    <property type="component" value="Unassembled WGS sequence"/>
</dbReference>
<evidence type="ECO:0000256" key="4">
    <source>
        <dbReference type="ARBA" id="ARBA00022833"/>
    </source>
</evidence>
<evidence type="ECO:0000256" key="1">
    <source>
        <dbReference type="ARBA" id="ARBA00001947"/>
    </source>
</evidence>
<dbReference type="GO" id="GO:0004416">
    <property type="term" value="F:hydroxyacylglutathione hydrolase activity"/>
    <property type="evidence" value="ECO:0007669"/>
    <property type="project" value="UniProtKB-EC"/>
</dbReference>
<dbReference type="InterPro" id="IPR001279">
    <property type="entry name" value="Metallo-B-lactamas"/>
</dbReference>
<dbReference type="GO" id="GO:0046872">
    <property type="term" value="F:metal ion binding"/>
    <property type="evidence" value="ECO:0007669"/>
    <property type="project" value="UniProtKB-KW"/>
</dbReference>
<comment type="cofactor">
    <cofactor evidence="1">
        <name>Zn(2+)</name>
        <dbReference type="ChEBI" id="CHEBI:29105"/>
    </cofactor>
</comment>
<dbReference type="PANTHER" id="PTHR46233">
    <property type="entry name" value="HYDROXYACYLGLUTATHIONE HYDROLASE GLOC"/>
    <property type="match status" value="1"/>
</dbReference>
<proteinExistence type="predicted"/>
<evidence type="ECO:0000256" key="3">
    <source>
        <dbReference type="ARBA" id="ARBA00022801"/>
    </source>
</evidence>
<gene>
    <name evidence="6" type="primary">pksB</name>
    <name evidence="6" type="ORF">NCTC13734_02135</name>
</gene>
<dbReference type="SMART" id="SM00849">
    <property type="entry name" value="Lactamase_B"/>
    <property type="match status" value="1"/>
</dbReference>
<name>A0AAX2LC68_STREE</name>
<evidence type="ECO:0000313" key="6">
    <source>
        <dbReference type="EMBL" id="SUN91583.1"/>
    </source>
</evidence>
<sequence>MNKIYDIVELKVGNVNNCTYIVINLINNECIIIDPAWDLERINRHIHDLNIMPKGIMLTHSHRDHTNLADELAVKYEIPVYMSKKEIEYYEFICSNLYQLEDMDEIIIAKLKFECLLTPGHTVGSMCYKIENNIFTGDTIFINGCGFCNCRGGDVDDMFDSVKKIKKYLTTDTNIYPGHRFKENPHGEIDYFKENIYLNINDKSIFKKLININDKRNIFLNFEYN</sequence>
<dbReference type="EC" id="3.-.-.-" evidence="6"/>
<dbReference type="CDD" id="cd16275">
    <property type="entry name" value="BaeB-like_MBL-fold"/>
    <property type="match status" value="1"/>
</dbReference>
<evidence type="ECO:0000313" key="7">
    <source>
        <dbReference type="Proteomes" id="UP000254854"/>
    </source>
</evidence>
<dbReference type="PANTHER" id="PTHR46233:SF3">
    <property type="entry name" value="HYDROXYACYLGLUTATHIONE HYDROLASE GLOC"/>
    <property type="match status" value="1"/>
</dbReference>
<evidence type="ECO:0000256" key="2">
    <source>
        <dbReference type="ARBA" id="ARBA00022723"/>
    </source>
</evidence>